<proteinExistence type="predicted"/>
<keyword evidence="3" id="KW-1185">Reference proteome</keyword>
<sequence>MTPDTRPADLSADAWERQEAAMSRGDGTYRLIADVLAEPPASYLGADFAREIERRAYGLRARDVSERAEATLACLAVAILCVVAVGLLMSPGALAGLRPMTDGGWMFAVVGGLGISAFGWRLQRPMPHA</sequence>
<evidence type="ECO:0000256" key="1">
    <source>
        <dbReference type="SAM" id="Phobius"/>
    </source>
</evidence>
<keyword evidence="1" id="KW-1133">Transmembrane helix</keyword>
<dbReference type="EMBL" id="JARJJS010000007">
    <property type="protein sequence ID" value="MDF4026780.1"/>
    <property type="molecule type" value="Genomic_DNA"/>
</dbReference>
<keyword evidence="1" id="KW-0812">Transmembrane</keyword>
<name>A0ABT6BF43_9GAMM</name>
<protein>
    <recommendedName>
        <fullName evidence="4">DUF2335 domain-containing protein</fullName>
    </recommendedName>
</protein>
<evidence type="ECO:0000313" key="3">
    <source>
        <dbReference type="Proteomes" id="UP001528850"/>
    </source>
</evidence>
<gene>
    <name evidence="2" type="ORF">P3W24_17535</name>
</gene>
<feature type="transmembrane region" description="Helical" evidence="1">
    <location>
        <begin position="70"/>
        <end position="91"/>
    </location>
</feature>
<accession>A0ABT6BF43</accession>
<evidence type="ECO:0000313" key="2">
    <source>
        <dbReference type="EMBL" id="MDF4026780.1"/>
    </source>
</evidence>
<reference evidence="2 3" key="1">
    <citation type="journal article" date="2024" name="Curr. Microbiol.">
        <title>Luteibacter sahnii sp. nov., A Novel Yellow-Colored Xanthomonadin Pigment Producing Probiotic Bacterium from Healthy Rice Seed Microbiome.</title>
        <authorList>
            <person name="Jaiswal G."/>
            <person name="Rana R."/>
            <person name="Nayak P.K."/>
            <person name="Chouhan R."/>
            <person name="Gandhi S.G."/>
            <person name="Patel H.K."/>
            <person name="Patil P.B."/>
        </authorList>
    </citation>
    <scope>NUCLEOTIDE SEQUENCE [LARGE SCALE GENOMIC DNA]</scope>
    <source>
        <strain evidence="2 3">PPL201</strain>
    </source>
</reference>
<feature type="transmembrane region" description="Helical" evidence="1">
    <location>
        <begin position="103"/>
        <end position="122"/>
    </location>
</feature>
<comment type="caution">
    <text evidence="2">The sequence shown here is derived from an EMBL/GenBank/DDBJ whole genome shotgun (WGS) entry which is preliminary data.</text>
</comment>
<keyword evidence="1" id="KW-0472">Membrane</keyword>
<organism evidence="2 3">
    <name type="scientific">Luteibacter sahnii</name>
    <dbReference type="NCBI Taxonomy" id="3021977"/>
    <lineage>
        <taxon>Bacteria</taxon>
        <taxon>Pseudomonadati</taxon>
        <taxon>Pseudomonadota</taxon>
        <taxon>Gammaproteobacteria</taxon>
        <taxon>Lysobacterales</taxon>
        <taxon>Rhodanobacteraceae</taxon>
        <taxon>Luteibacter</taxon>
    </lineage>
</organism>
<dbReference type="Proteomes" id="UP001528850">
    <property type="component" value="Unassembled WGS sequence"/>
</dbReference>
<evidence type="ECO:0008006" key="4">
    <source>
        <dbReference type="Google" id="ProtNLM"/>
    </source>
</evidence>